<proteinExistence type="predicted"/>
<sequence length="204" mass="23457">MNADKRPLLTRAIPVTDFSDYYWLKKELVDFCTRQGLKTSGSKLEITERIAHFLQTGRPPTDLARPSKSSNSADGPPLVVMMDAPITKNYTSGEHIRGFFKSVIGPHFHFTVGLMKFCKENPTKTFGDAVQYWQEEYHRKSDKSYQPEIGPQFEYNQYIRDFMAANAGASLKEAIRHWKQKRSARGDNKYSRDDLAYESSETNE</sequence>
<evidence type="ECO:0000313" key="4">
    <source>
        <dbReference type="Proteomes" id="UP000232883"/>
    </source>
</evidence>
<evidence type="ECO:0000256" key="1">
    <source>
        <dbReference type="SAM" id="MobiDB-lite"/>
    </source>
</evidence>
<dbReference type="Pfam" id="PF20026">
    <property type="entry name" value="DUF6434"/>
    <property type="match status" value="1"/>
</dbReference>
<dbReference type="AlphaFoldDB" id="A0A2K8ZA96"/>
<dbReference type="InterPro" id="IPR045492">
    <property type="entry name" value="DUF6434"/>
</dbReference>
<feature type="compositionally biased region" description="Basic and acidic residues" evidence="1">
    <location>
        <begin position="184"/>
        <end position="195"/>
    </location>
</feature>
<feature type="domain" description="DUF6434" evidence="2">
    <location>
        <begin position="83"/>
        <end position="135"/>
    </location>
</feature>
<gene>
    <name evidence="3" type="ORF">CWM47_36120</name>
</gene>
<keyword evidence="4" id="KW-1185">Reference proteome</keyword>
<evidence type="ECO:0000259" key="2">
    <source>
        <dbReference type="Pfam" id="PF20026"/>
    </source>
</evidence>
<name>A0A2K8ZA96_9BACT</name>
<accession>A0A2K8ZA96</accession>
<feature type="region of interest" description="Disordered" evidence="1">
    <location>
        <begin position="57"/>
        <end position="78"/>
    </location>
</feature>
<dbReference type="KEGG" id="spir:CWM47_36120"/>
<dbReference type="Proteomes" id="UP000232883">
    <property type="component" value="Chromosome"/>
</dbReference>
<dbReference type="OrthoDB" id="9778090at2"/>
<organism evidence="3 4">
    <name type="scientific">Spirosoma pollinicola</name>
    <dbReference type="NCBI Taxonomy" id="2057025"/>
    <lineage>
        <taxon>Bacteria</taxon>
        <taxon>Pseudomonadati</taxon>
        <taxon>Bacteroidota</taxon>
        <taxon>Cytophagia</taxon>
        <taxon>Cytophagales</taxon>
        <taxon>Cytophagaceae</taxon>
        <taxon>Spirosoma</taxon>
    </lineage>
</organism>
<feature type="region of interest" description="Disordered" evidence="1">
    <location>
        <begin position="180"/>
        <end position="204"/>
    </location>
</feature>
<dbReference type="EMBL" id="CP025096">
    <property type="protein sequence ID" value="AUD06802.1"/>
    <property type="molecule type" value="Genomic_DNA"/>
</dbReference>
<dbReference type="RefSeq" id="WP_100993337.1">
    <property type="nucleotide sequence ID" value="NZ_CP025096.1"/>
</dbReference>
<protein>
    <submittedName>
        <fullName evidence="3">Cytoplasmic protein</fullName>
    </submittedName>
</protein>
<reference evidence="3 4" key="1">
    <citation type="submission" date="2017-11" db="EMBL/GenBank/DDBJ databases">
        <title>Taxonomic description and genome sequences of Spirosoma HA7 sp. nov., isolated from pollen microhabitat of Corylus avellana.</title>
        <authorList>
            <person name="Ambika Manirajan B."/>
            <person name="Suarez C."/>
            <person name="Ratering S."/>
            <person name="Geissler-Plaum R."/>
            <person name="Cardinale M."/>
            <person name="Sylvia S."/>
        </authorList>
    </citation>
    <scope>NUCLEOTIDE SEQUENCE [LARGE SCALE GENOMIC DNA]</scope>
    <source>
        <strain evidence="3 4">HA7</strain>
    </source>
</reference>
<dbReference type="Pfam" id="PF18953">
    <property type="entry name" value="SAP_new25"/>
    <property type="match status" value="1"/>
</dbReference>
<evidence type="ECO:0000313" key="3">
    <source>
        <dbReference type="EMBL" id="AUD06802.1"/>
    </source>
</evidence>